<dbReference type="OrthoDB" id="8447821at2"/>
<comment type="caution">
    <text evidence="1">The sequence shown here is derived from an EMBL/GenBank/DDBJ whole genome shotgun (WGS) entry which is preliminary data.</text>
</comment>
<dbReference type="RefSeq" id="WP_130023176.1">
    <property type="nucleotide sequence ID" value="NZ_SEWF01000039.1"/>
</dbReference>
<accession>A0A4Q5LW05</accession>
<dbReference type="AlphaFoldDB" id="A0A4Q5LW05"/>
<organism evidence="1 2">
    <name type="scientific">Emticicia agri</name>
    <dbReference type="NCBI Taxonomy" id="2492393"/>
    <lineage>
        <taxon>Bacteria</taxon>
        <taxon>Pseudomonadati</taxon>
        <taxon>Bacteroidota</taxon>
        <taxon>Cytophagia</taxon>
        <taxon>Cytophagales</taxon>
        <taxon>Leadbetterellaceae</taxon>
        <taxon>Emticicia</taxon>
    </lineage>
</organism>
<reference evidence="1 2" key="1">
    <citation type="submission" date="2019-02" db="EMBL/GenBank/DDBJ databases">
        <title>Bacterial novel species Emticicia sp. 17J42-9 isolated from soil.</title>
        <authorList>
            <person name="Jung H.-Y."/>
        </authorList>
    </citation>
    <scope>NUCLEOTIDE SEQUENCE [LARGE SCALE GENOMIC DNA]</scope>
    <source>
        <strain evidence="1 2">17J42-9</strain>
    </source>
</reference>
<keyword evidence="2" id="KW-1185">Reference proteome</keyword>
<evidence type="ECO:0000313" key="2">
    <source>
        <dbReference type="Proteomes" id="UP000293162"/>
    </source>
</evidence>
<dbReference type="Gene3D" id="3.30.460.40">
    <property type="match status" value="1"/>
</dbReference>
<sequence>MPTKEKIENAIAFLWDDLCKLQDPFYIIGSSALVLAGIPLEATDDIDLLTSHRDADFLKEHWQLHKVEAYTPKDSDKFRSNFGRFRWNIVLVEVMGDLEVFHKGEWQKLQIEEYFEVEINQSSARVPVLKEQERIFRLFGRAKDLAKADLITKHIIQP</sequence>
<evidence type="ECO:0000313" key="1">
    <source>
        <dbReference type="EMBL" id="RYU93673.1"/>
    </source>
</evidence>
<dbReference type="Proteomes" id="UP000293162">
    <property type="component" value="Unassembled WGS sequence"/>
</dbReference>
<gene>
    <name evidence="1" type="ORF">EWM59_20775</name>
</gene>
<dbReference type="SUPFAM" id="SSF81301">
    <property type="entry name" value="Nucleotidyltransferase"/>
    <property type="match status" value="1"/>
</dbReference>
<proteinExistence type="predicted"/>
<name>A0A4Q5LW05_9BACT</name>
<dbReference type="EMBL" id="SEWF01000039">
    <property type="protein sequence ID" value="RYU93673.1"/>
    <property type="molecule type" value="Genomic_DNA"/>
</dbReference>
<protein>
    <recommendedName>
        <fullName evidence="3">Nucleotidyltransferase family protein</fullName>
    </recommendedName>
</protein>
<evidence type="ECO:0008006" key="3">
    <source>
        <dbReference type="Google" id="ProtNLM"/>
    </source>
</evidence>
<dbReference type="InterPro" id="IPR043519">
    <property type="entry name" value="NT_sf"/>
</dbReference>